<feature type="compositionally biased region" description="Polar residues" evidence="8">
    <location>
        <begin position="1431"/>
        <end position="1445"/>
    </location>
</feature>
<feature type="region of interest" description="Disordered" evidence="8">
    <location>
        <begin position="1134"/>
        <end position="1167"/>
    </location>
</feature>
<evidence type="ECO:0000256" key="3">
    <source>
        <dbReference type="ARBA" id="ARBA00022737"/>
    </source>
</evidence>
<feature type="compositionally biased region" description="Basic and acidic residues" evidence="8">
    <location>
        <begin position="73"/>
        <end position="88"/>
    </location>
</feature>
<dbReference type="InterPro" id="IPR010508">
    <property type="entry name" value="NBEA-like_DUF1088"/>
</dbReference>
<dbReference type="InterPro" id="IPR031570">
    <property type="entry name" value="NBEA/BDCP_DUF4704"/>
</dbReference>
<evidence type="ECO:0000256" key="1">
    <source>
        <dbReference type="ARBA" id="ARBA00004370"/>
    </source>
</evidence>
<dbReference type="PROSITE" id="PS50197">
    <property type="entry name" value="BEACH"/>
    <property type="match status" value="1"/>
</dbReference>
<dbReference type="InterPro" id="IPR046852">
    <property type="entry name" value="Neurobeachin_a-sol"/>
</dbReference>
<dbReference type="SUPFAM" id="SSF48371">
    <property type="entry name" value="ARM repeat"/>
    <property type="match status" value="1"/>
</dbReference>
<evidence type="ECO:0000256" key="8">
    <source>
        <dbReference type="SAM" id="MobiDB-lite"/>
    </source>
</evidence>
<dbReference type="FunFam" id="1.10.1540.10:FF:000001">
    <property type="entry name" value="neurobeachin isoform X1"/>
    <property type="match status" value="1"/>
</dbReference>
<keyword evidence="4" id="KW-0472">Membrane</keyword>
<dbReference type="GO" id="GO:0008104">
    <property type="term" value="P:intracellular protein localization"/>
    <property type="evidence" value="ECO:0007669"/>
    <property type="project" value="TreeGrafter"/>
</dbReference>
<evidence type="ECO:0000256" key="2">
    <source>
        <dbReference type="ARBA" id="ARBA00022574"/>
    </source>
</evidence>
<dbReference type="CDD" id="cd06071">
    <property type="entry name" value="Beach"/>
    <property type="match status" value="1"/>
</dbReference>
<dbReference type="InterPro" id="IPR015943">
    <property type="entry name" value="WD40/YVTN_repeat-like_dom_sf"/>
</dbReference>
<dbReference type="PANTHER" id="PTHR13743">
    <property type="entry name" value="BEIGE/BEACH-RELATED"/>
    <property type="match status" value="1"/>
</dbReference>
<dbReference type="InterPro" id="IPR013320">
    <property type="entry name" value="ConA-like_dom_sf"/>
</dbReference>
<evidence type="ECO:0000259" key="10">
    <source>
        <dbReference type="PROSITE" id="PS51783"/>
    </source>
</evidence>
<reference evidence="11 12" key="1">
    <citation type="journal article" date="2017" name="Curr. Biol.">
        <title>Genome architecture and evolution of a unichromosomal asexual nematode.</title>
        <authorList>
            <person name="Fradin H."/>
            <person name="Zegar C."/>
            <person name="Gutwein M."/>
            <person name="Lucas J."/>
            <person name="Kovtun M."/>
            <person name="Corcoran D."/>
            <person name="Baugh L.R."/>
            <person name="Kiontke K."/>
            <person name="Gunsalus K."/>
            <person name="Fitch D.H."/>
            <person name="Piano F."/>
        </authorList>
    </citation>
    <scope>NUCLEOTIDE SEQUENCE [LARGE SCALE GENOMIC DNA]</scope>
    <source>
        <strain evidence="11">PF1309</strain>
    </source>
</reference>
<dbReference type="InterPro" id="IPR016024">
    <property type="entry name" value="ARM-type_fold"/>
</dbReference>
<dbReference type="EMBL" id="LIAE01007043">
    <property type="protein sequence ID" value="PAV82533.1"/>
    <property type="molecule type" value="Genomic_DNA"/>
</dbReference>
<gene>
    <name evidence="11" type="ORF">WR25_15898</name>
</gene>
<evidence type="ECO:0000313" key="11">
    <source>
        <dbReference type="EMBL" id="PAV82533.1"/>
    </source>
</evidence>
<protein>
    <recommendedName>
        <fullName evidence="6">Putative neurobeachin homolog</fullName>
    </recommendedName>
    <alternativeName>
        <fullName evidence="7">Suppressor enhancer of lin-12</fullName>
    </alternativeName>
</protein>
<evidence type="ECO:0000256" key="5">
    <source>
        <dbReference type="ARBA" id="ARBA00059038"/>
    </source>
</evidence>
<feature type="compositionally biased region" description="Basic and acidic residues" evidence="8">
    <location>
        <begin position="100"/>
        <end position="129"/>
    </location>
</feature>
<keyword evidence="2" id="KW-0853">WD repeat</keyword>
<dbReference type="SMART" id="SM01026">
    <property type="entry name" value="Beach"/>
    <property type="match status" value="1"/>
</dbReference>
<dbReference type="PANTHER" id="PTHR13743:SF162">
    <property type="entry name" value="NEUROBEACHIN"/>
    <property type="match status" value="1"/>
</dbReference>
<dbReference type="SMART" id="SM00320">
    <property type="entry name" value="WD40"/>
    <property type="match status" value="4"/>
</dbReference>
<feature type="region of interest" description="Disordered" evidence="8">
    <location>
        <begin position="187"/>
        <end position="220"/>
    </location>
</feature>
<dbReference type="InterPro" id="IPR023362">
    <property type="entry name" value="PH-BEACH_dom"/>
</dbReference>
<evidence type="ECO:0000256" key="4">
    <source>
        <dbReference type="ARBA" id="ARBA00023136"/>
    </source>
</evidence>
<dbReference type="Pfam" id="PF20426">
    <property type="entry name" value="NBCH_WD40"/>
    <property type="match status" value="1"/>
</dbReference>
<organism evidence="11 12">
    <name type="scientific">Diploscapter pachys</name>
    <dbReference type="NCBI Taxonomy" id="2018661"/>
    <lineage>
        <taxon>Eukaryota</taxon>
        <taxon>Metazoa</taxon>
        <taxon>Ecdysozoa</taxon>
        <taxon>Nematoda</taxon>
        <taxon>Chromadorea</taxon>
        <taxon>Rhabditida</taxon>
        <taxon>Rhabditina</taxon>
        <taxon>Rhabditomorpha</taxon>
        <taxon>Rhabditoidea</taxon>
        <taxon>Rhabditidae</taxon>
        <taxon>Diploscapter</taxon>
    </lineage>
</organism>
<dbReference type="GO" id="GO:0019901">
    <property type="term" value="F:protein kinase binding"/>
    <property type="evidence" value="ECO:0007669"/>
    <property type="project" value="TreeGrafter"/>
</dbReference>
<dbReference type="SUPFAM" id="SSF49899">
    <property type="entry name" value="Concanavalin A-like lectins/glucanases"/>
    <property type="match status" value="1"/>
</dbReference>
<dbReference type="Pfam" id="PF20425">
    <property type="entry name" value="Neurobeachin"/>
    <property type="match status" value="1"/>
</dbReference>
<feature type="domain" description="BEACH-type PH" evidence="10">
    <location>
        <begin position="1787"/>
        <end position="1895"/>
    </location>
</feature>
<sequence length="2597" mass="293842">MDEDVRRKMDEMELEHEEQREQELDENGLKRDADGKTSKQEIEETKQVEVDKETDTKQVEESKVDEEIVLDDDIQKDSEDAKLSRIELDDVNADEEETRPEEVKQHEKEELSRISRSSYEREKEEESKMESIPLDTTHEDSSVAENSAERNRSSQSPSGLYSPDGDYRMTSFEPHPELEDNIFRKSADEQPSPHQGSNIIPPPPGKVVETNGNGTDGRDSVKNEAILSLPRIASKSTVIHDTNETPQEAFDRLLKGFKDGSIQRSEVVDQIFNVLVSGQFDLESRFIIEDSTNITRLITFLTHCDESLQSEIWSVFVAIVRKSNRNLDACSRVGLISTILNILPSASPLLSDLLVQLLGVLTTYSITVKETKHFLRSLQAVNNSWPRNSLKLLNVMKEMPRRDGPDVFFSFPGKAHAGIIIPPLAKFPMQQGWTFSTWLRMDPLNSVTFEKEVPFLYSFRSSKGVGYSCHFTGNCLVINAEKTKGKQQSKCIRAELTPRKWHHVAIAHSYSRWGRSDVKCFIDGQLVETVDLNWPVNHTESWDRCAIGCNPDGGADCSFCGQMGAVYLFAETLSLQQANSLFCLGPAYQSTFKHDSESNLPEGYKKHLFDGRLQQSMVMAYCPKNCHGQLCLLSPPKTTASFFVQIPHAVMKERVEVITTHSIHNSLQSVGGIQILLPLFSQLDLPYEDGSAVDVDVCPTLLSLISLLVSSSQTSQQQLFHSKGFLIIAHALQSSSSAHLTMNVVQCIIGMAKFLLRCPAGVPLLKQLFDHILFNPKLWIKSQPEVQVHLYQYLATDFLANNNFPHMLRRVATVLEMCHALKHFYWIARPKSPSTYQVEERSEDFPNQDVVQIRGSILAFIYRLVILNAEESVETNRDDELHALLNFVATVHEDDNLYDVLALLNRLLSEHPAILIPALDRNKALGVVFKLLASPNQLIRIPALKMFGFFLARSTLKRKTDSVYSVNLFSLIAERLLIHTTYLSMPVYNVLFEILVEQMTPNLNYATHQAAKPEWRFENPQMLKVIANLIAQSEHTEELMEVKKAFLLDLINMSRTGRENRRTVLQLSVWQEWLISLSHIFPTSPQQIEICELVYEMFAILLHHAIRVEYGGWRVWVDTLAIAHSKVSWEKFREEQLNRSSPDEEAGGSGANKDERSGSSSADDKPTPIYRTPEFVWSKIHLRLLSDLLMGIENVVDEWRQMDNTTVSDQCGNNENQVFVGNVVHVISQLSDSLIMACGGLLPLLASATSPNSELEISDACQQELPIENAAVLLSRFVQLADTFIFASGVSFGELEQEKNMPSGGVLRQALRICSTAAVRHILAAKVARPDNHGQQFDPEASNKHQSIYMFVKGVLETPLKEGMLDMDRLLQDIDLTRIKGIVYRDMVEESRQAQFLALAVIYLLSVLMVSRYRDILEPPPSPSPFFNSSTNGEEPQAIQNGNTNGDERKSTDENLESKKEEEKTRTEQETGKEDDAAIASINVAPGSIKKDGKDYKAEELAKLSRGRVASQSQNIDLGERRQYLTNKLQTALETSAPLLREIMTDFRSFLQKTLLGTHGQEIMNDTRVMETLKNPNVSVIELVMLLCSQEWQTSLQKHAGLAFIELVNEGRLMAHATRDHVLRVANEADFILNRLRAEDVSKHAQFESETAEQLQCRREEESRFDQLIRSGRRRDSLIAAKLLDKMITILRSPSGAWSTPQGQNAPEMFWRLDVWEDDSRRRKRFVPNAYGSKHEEATLRTEPITEEEEEKLRKIASGIVPTRLQTTELVDESDIDRWAAEIDPPPSSENSSFSTPAKLIAPGLVVPGVLSVTSTDLYFDADEENPLYKQQDSKVLRYCECLHGRWNLMEIRAVFLRRYLLQYTALELFLASRTAIMFAFADQDAVKKVVYQLPRVGVGVKYGLPQSRKTSLMTPRQLFKHSDMSLKWQKREISNFDYLMFLNTVAGRTFNDLNQYPVFPWILSNYTSDTLDLNVASSFRDLSKPIGALSESRRKFFQERYSSWEDESIPAFHYGTHYSTAAFTLNWLMRVEPFASMFIHLQSGKFDHPDRVFHSLADTWEHCQKDTHDVKELIPELFYLPEMFMNSNGFELGKRADGTKVSDVILPKWAKSPEDFVILHRQALESDLVSCQLNQWIDLIFGYKQRGPEAVRAVNVFYYITYEGSVDMKAFENSPAQLEAIQQQIASFGQTPVQLLTEAHPPRHSVMSMAPTMFRRCEDDLCMIMKFISSSPIVYLAANTFQQLNQPSVVSIAQNLVFGINRWDNSYTFGNQQRSVLNMSDKAESEQHQPVELPLTADPLIASGNPTQPTPRRHLGDSFDPRLTIGWNNFVTTTDSLFIFACGYPDYSFRVIDSDSAKVRQVVYGHGDVVSCIARSETSLFADCYIATGSFDCTIALWHWNGHLGFIAGEYNQPGETPSPRAILTGHDAPITALAVSAEHGCVISGCEDGTILLHTTSGDLLRRLEGTGPVTNLLMSRECLLTAIYGHRHIVTYTTTARQLGEVKSEDKLECAALTRDGEYLVTGSDNGRIAIWRPFPLQKLYTYQAVDSGVRSVAITSSHRFLLGGLDSGAVVVFNVDFNRWHYEYKNRYHQPNR</sequence>
<accession>A0A2A2L8P1</accession>
<dbReference type="InterPro" id="IPR036322">
    <property type="entry name" value="WD40_repeat_dom_sf"/>
</dbReference>
<feature type="compositionally biased region" description="Basic and acidic residues" evidence="8">
    <location>
        <begin position="1446"/>
        <end position="1476"/>
    </location>
</feature>
<dbReference type="Gene3D" id="2.30.29.30">
    <property type="entry name" value="Pleckstrin-homology domain (PH domain)/Phosphotyrosine-binding domain (PTB)"/>
    <property type="match status" value="1"/>
</dbReference>
<dbReference type="OrthoDB" id="26681at2759"/>
<dbReference type="Gene3D" id="1.10.1540.10">
    <property type="entry name" value="BEACH domain"/>
    <property type="match status" value="1"/>
</dbReference>
<feature type="compositionally biased region" description="Basic and acidic residues" evidence="8">
    <location>
        <begin position="1"/>
        <end position="66"/>
    </location>
</feature>
<dbReference type="Pfam" id="PF13385">
    <property type="entry name" value="Laminin_G_3"/>
    <property type="match status" value="1"/>
</dbReference>
<dbReference type="PROSITE" id="PS51783">
    <property type="entry name" value="PH_BEACH"/>
    <property type="match status" value="1"/>
</dbReference>
<dbReference type="InterPro" id="IPR050865">
    <property type="entry name" value="BEACH_Domain"/>
</dbReference>
<feature type="domain" description="BEACH" evidence="9">
    <location>
        <begin position="1914"/>
        <end position="2204"/>
    </location>
</feature>
<evidence type="ECO:0000256" key="7">
    <source>
        <dbReference type="ARBA" id="ARBA00081052"/>
    </source>
</evidence>
<feature type="compositionally biased region" description="Acidic residues" evidence="8">
    <location>
        <begin position="89"/>
        <end position="99"/>
    </location>
</feature>
<dbReference type="Pfam" id="PF15787">
    <property type="entry name" value="DUF4704"/>
    <property type="match status" value="1"/>
</dbReference>
<dbReference type="SUPFAM" id="SSF50729">
    <property type="entry name" value="PH domain-like"/>
    <property type="match status" value="1"/>
</dbReference>
<comment type="subcellular location">
    <subcellularLocation>
        <location evidence="1">Membrane</location>
    </subcellularLocation>
</comment>
<feature type="region of interest" description="Disordered" evidence="8">
    <location>
        <begin position="1421"/>
        <end position="1484"/>
    </location>
</feature>
<proteinExistence type="predicted"/>
<dbReference type="InterPro" id="IPR000409">
    <property type="entry name" value="BEACH_dom"/>
</dbReference>
<dbReference type="InterPro" id="IPR036372">
    <property type="entry name" value="BEACH_dom_sf"/>
</dbReference>
<dbReference type="Pfam" id="PF02138">
    <property type="entry name" value="Beach"/>
    <property type="match status" value="1"/>
</dbReference>
<dbReference type="Proteomes" id="UP000218231">
    <property type="component" value="Unassembled WGS sequence"/>
</dbReference>
<dbReference type="InterPro" id="IPR046851">
    <property type="entry name" value="NBCH_WD40"/>
</dbReference>
<evidence type="ECO:0000256" key="6">
    <source>
        <dbReference type="ARBA" id="ARBA00068767"/>
    </source>
</evidence>
<dbReference type="InterPro" id="IPR001680">
    <property type="entry name" value="WD40_rpt"/>
</dbReference>
<evidence type="ECO:0000313" key="12">
    <source>
        <dbReference type="Proteomes" id="UP000218231"/>
    </source>
</evidence>
<dbReference type="STRING" id="2018661.A0A2A2L8P1"/>
<dbReference type="Gene3D" id="2.130.10.10">
    <property type="entry name" value="YVTN repeat-like/Quinoprotein amine dehydrogenase"/>
    <property type="match status" value="2"/>
</dbReference>
<dbReference type="CDD" id="cd01201">
    <property type="entry name" value="PH_BEACH"/>
    <property type="match status" value="1"/>
</dbReference>
<feature type="compositionally biased region" description="Basic and acidic residues" evidence="8">
    <location>
        <begin position="1152"/>
        <end position="1166"/>
    </location>
</feature>
<dbReference type="InterPro" id="IPR011993">
    <property type="entry name" value="PH-like_dom_sf"/>
</dbReference>
<name>A0A2A2L8P1_9BILA</name>
<dbReference type="SUPFAM" id="SSF81837">
    <property type="entry name" value="BEACH domain"/>
    <property type="match status" value="1"/>
</dbReference>
<dbReference type="Gene3D" id="2.60.120.200">
    <property type="match status" value="1"/>
</dbReference>
<dbReference type="Pfam" id="PF06469">
    <property type="entry name" value="DUF1088"/>
    <property type="match status" value="1"/>
</dbReference>
<evidence type="ECO:0000259" key="9">
    <source>
        <dbReference type="PROSITE" id="PS50197"/>
    </source>
</evidence>
<feature type="compositionally biased region" description="Basic and acidic residues" evidence="8">
    <location>
        <begin position="136"/>
        <end position="152"/>
    </location>
</feature>
<keyword evidence="3" id="KW-0677">Repeat</keyword>
<keyword evidence="12" id="KW-1185">Reference proteome</keyword>
<feature type="region of interest" description="Disordered" evidence="8">
    <location>
        <begin position="1"/>
        <end position="173"/>
    </location>
</feature>
<dbReference type="GO" id="GO:0016020">
    <property type="term" value="C:membrane"/>
    <property type="evidence" value="ECO:0007669"/>
    <property type="project" value="UniProtKB-SubCell"/>
</dbReference>
<dbReference type="Pfam" id="PF14844">
    <property type="entry name" value="PH_BEACH"/>
    <property type="match status" value="1"/>
</dbReference>
<dbReference type="SUPFAM" id="SSF50978">
    <property type="entry name" value="WD40 repeat-like"/>
    <property type="match status" value="1"/>
</dbReference>
<comment type="caution">
    <text evidence="11">The sequence shown here is derived from an EMBL/GenBank/DDBJ whole genome shotgun (WGS) entry which is preliminary data.</text>
</comment>
<comment type="function">
    <text evidence="5">Binds to type II regulatory subunits of protein kinase A and anchors/targets them to the membrane. May anchor the kinase to cytoskeletal and/or organelle-associated proteins. Regulates endosomal traffic in polarized epithelial cells such as the vulval precursor cells and intestinal cells. Thought to act as a negative regulator of lin-12 activity in vulval precursor cells. May have a role in the internalization process from basolateral surface of polarized epithelial cells.</text>
</comment>
<dbReference type="GO" id="GO:0005829">
    <property type="term" value="C:cytosol"/>
    <property type="evidence" value="ECO:0007669"/>
    <property type="project" value="TreeGrafter"/>
</dbReference>